<dbReference type="EMBL" id="CZQE01000058">
    <property type="protein sequence ID" value="CUS43488.1"/>
    <property type="molecule type" value="Genomic_DNA"/>
</dbReference>
<protein>
    <submittedName>
        <fullName evidence="2">ATP synthase protein I</fullName>
    </submittedName>
</protein>
<reference evidence="2" key="1">
    <citation type="submission" date="2015-10" db="EMBL/GenBank/DDBJ databases">
        <authorList>
            <person name="Gilbert D.G."/>
        </authorList>
    </citation>
    <scope>NUCLEOTIDE SEQUENCE</scope>
</reference>
<evidence type="ECO:0000256" key="1">
    <source>
        <dbReference type="SAM" id="Phobius"/>
    </source>
</evidence>
<sequence length="96" mass="10220">MADDRQNDDLESRIAKARAVEEARTAGNSAAKPAKGYGQGSRVLAEMIGVPAGGALLGWALDSWLGTGHWLLLIFLVLAIVAAGRNIYKISKERAE</sequence>
<dbReference type="AlphaFoldDB" id="A0A160THG6"/>
<keyword evidence="1" id="KW-0812">Transmembrane</keyword>
<organism evidence="2">
    <name type="scientific">hydrothermal vent metagenome</name>
    <dbReference type="NCBI Taxonomy" id="652676"/>
    <lineage>
        <taxon>unclassified sequences</taxon>
        <taxon>metagenomes</taxon>
        <taxon>ecological metagenomes</taxon>
    </lineage>
</organism>
<evidence type="ECO:0000313" key="2">
    <source>
        <dbReference type="EMBL" id="CUS43488.1"/>
    </source>
</evidence>
<feature type="transmembrane region" description="Helical" evidence="1">
    <location>
        <begin position="67"/>
        <end position="88"/>
    </location>
</feature>
<gene>
    <name evidence="2" type="ORF">MGWOODY_Smn1512</name>
</gene>
<keyword evidence="1" id="KW-0472">Membrane</keyword>
<accession>A0A160THG6</accession>
<dbReference type="Pfam" id="PF09527">
    <property type="entry name" value="ATPase_gene1"/>
    <property type="match status" value="1"/>
</dbReference>
<dbReference type="InterPro" id="IPR032820">
    <property type="entry name" value="ATPase_put"/>
</dbReference>
<name>A0A160THG6_9ZZZZ</name>
<keyword evidence="1" id="KW-1133">Transmembrane helix</keyword>
<proteinExistence type="predicted"/>